<evidence type="ECO:0000256" key="1">
    <source>
        <dbReference type="ARBA" id="ARBA00022801"/>
    </source>
</evidence>
<protein>
    <submittedName>
        <fullName evidence="3">Alpha/beta hydrolase</fullName>
    </submittedName>
</protein>
<keyword evidence="1 3" id="KW-0378">Hydrolase</keyword>
<dbReference type="PANTHER" id="PTHR43798">
    <property type="entry name" value="MONOACYLGLYCEROL LIPASE"/>
    <property type="match status" value="1"/>
</dbReference>
<accession>A0ABZ0V7S0</accession>
<sequence>MPTLRHDGARLFWEAAGPEEAPALLFLHAGIATSAMWEPQWADLQRDFRVIRYDLRWFGRSPSDDVEYSNRADAVAVLEAAGVDQAIFIGASYGGIVAIDTALEYPDRVAGLVTIGSGPSGFPEIEPTAREKELQAPIEEAEEARDWDRLVELEALYWGVGPTRETADVDPIFLQRLRELGHENKALLDGDPRPVPLTPRAYERLGEITVPALFIVGEHDDSAARAQAAHLAEAVDGASLHIFPGTAHMPSVEYPQPFLGLLREWLTERVAG</sequence>
<evidence type="ECO:0000259" key="2">
    <source>
        <dbReference type="Pfam" id="PF12697"/>
    </source>
</evidence>
<proteinExistence type="predicted"/>
<dbReference type="PRINTS" id="PR00111">
    <property type="entry name" value="ABHYDROLASE"/>
</dbReference>
<dbReference type="InterPro" id="IPR000639">
    <property type="entry name" value="Epox_hydrolase-like"/>
</dbReference>
<reference evidence="3 4" key="1">
    <citation type="submission" date="2023-06" db="EMBL/GenBank/DDBJ databases">
        <title>Rock-solubilizing bacteria, Microbacterium invictum, promotes re-establishment of vegetation in rocky wasteland by accelerating rock bio-weathering and reshaping soil bacterial community.</title>
        <authorList>
            <person name="Liu C."/>
        </authorList>
    </citation>
    <scope>NUCLEOTIDE SEQUENCE [LARGE SCALE GENOMIC DNA]</scope>
    <source>
        <strain evidence="3 4">X-18</strain>
    </source>
</reference>
<evidence type="ECO:0000313" key="4">
    <source>
        <dbReference type="Proteomes" id="UP001324533"/>
    </source>
</evidence>
<evidence type="ECO:0000313" key="3">
    <source>
        <dbReference type="EMBL" id="WQB69668.1"/>
    </source>
</evidence>
<dbReference type="EMBL" id="CP139779">
    <property type="protein sequence ID" value="WQB69668.1"/>
    <property type="molecule type" value="Genomic_DNA"/>
</dbReference>
<keyword evidence="4" id="KW-1185">Reference proteome</keyword>
<feature type="domain" description="AB hydrolase-1" evidence="2">
    <location>
        <begin position="24"/>
        <end position="258"/>
    </location>
</feature>
<dbReference type="PRINTS" id="PR00412">
    <property type="entry name" value="EPOXHYDRLASE"/>
</dbReference>
<organism evidence="3 4">
    <name type="scientific">Microbacterium invictum</name>
    <dbReference type="NCBI Taxonomy" id="515415"/>
    <lineage>
        <taxon>Bacteria</taxon>
        <taxon>Bacillati</taxon>
        <taxon>Actinomycetota</taxon>
        <taxon>Actinomycetes</taxon>
        <taxon>Micrococcales</taxon>
        <taxon>Microbacteriaceae</taxon>
        <taxon>Microbacterium</taxon>
    </lineage>
</organism>
<dbReference type="Proteomes" id="UP001324533">
    <property type="component" value="Chromosome"/>
</dbReference>
<dbReference type="SUPFAM" id="SSF53474">
    <property type="entry name" value="alpha/beta-Hydrolases"/>
    <property type="match status" value="1"/>
</dbReference>
<dbReference type="RefSeq" id="WP_322409790.1">
    <property type="nucleotide sequence ID" value="NZ_CP139779.1"/>
</dbReference>
<dbReference type="InterPro" id="IPR029058">
    <property type="entry name" value="AB_hydrolase_fold"/>
</dbReference>
<name>A0ABZ0V7S0_9MICO</name>
<dbReference type="Pfam" id="PF12697">
    <property type="entry name" value="Abhydrolase_6"/>
    <property type="match status" value="1"/>
</dbReference>
<dbReference type="GO" id="GO:0016787">
    <property type="term" value="F:hydrolase activity"/>
    <property type="evidence" value="ECO:0007669"/>
    <property type="project" value="UniProtKB-KW"/>
</dbReference>
<dbReference type="PANTHER" id="PTHR43798:SF31">
    <property type="entry name" value="AB HYDROLASE SUPERFAMILY PROTEIN YCLE"/>
    <property type="match status" value="1"/>
</dbReference>
<dbReference type="InterPro" id="IPR000073">
    <property type="entry name" value="AB_hydrolase_1"/>
</dbReference>
<dbReference type="Gene3D" id="3.40.50.1820">
    <property type="entry name" value="alpha/beta hydrolase"/>
    <property type="match status" value="1"/>
</dbReference>
<gene>
    <name evidence="3" type="ORF">T9R20_13320</name>
</gene>
<dbReference type="InterPro" id="IPR050266">
    <property type="entry name" value="AB_hydrolase_sf"/>
</dbReference>